<proteinExistence type="predicted"/>
<reference evidence="6" key="2">
    <citation type="submission" date="2021-04" db="EMBL/GenBank/DDBJ databases">
        <authorList>
            <person name="Gilroy R."/>
        </authorList>
    </citation>
    <scope>NUCLEOTIDE SEQUENCE</scope>
    <source>
        <strain evidence="6">ChiHjej10B9-743</strain>
    </source>
</reference>
<keyword evidence="4 5" id="KW-0472">Membrane</keyword>
<feature type="transmembrane region" description="Helical" evidence="5">
    <location>
        <begin position="39"/>
        <end position="58"/>
    </location>
</feature>
<evidence type="ECO:0000256" key="3">
    <source>
        <dbReference type="ARBA" id="ARBA00022989"/>
    </source>
</evidence>
<dbReference type="InterPro" id="IPR003339">
    <property type="entry name" value="ABC/ECF_trnsptr_transmembrane"/>
</dbReference>
<sequence>MAAKRPIAFDACHATVPAALFTGAVALAMLAVHPVCVEFSLVGALLFSLLARGAAATVRGLAWQLPLLALVCLLNPLFSASGSTLLFKLGPRSVYLESLAYGATMGGLMVAVVLWFEGAAAVLTQDRLLALAPRRARTLPLLLGMAFQLVPQLLGRSREVRATLSACTAAGVRPGVREALTRTSSMLLTWSLEESIERADSMRARGWESGLPRTSYRPERLRPRDVATLCGIAALLALCAVCAWEVCSTWRFYPTMRGFAPWWCFVPLAVLALLPSGTELVARLLERGRR</sequence>
<reference evidence="6" key="1">
    <citation type="journal article" date="2021" name="PeerJ">
        <title>Extensive microbial diversity within the chicken gut microbiome revealed by metagenomics and culture.</title>
        <authorList>
            <person name="Gilroy R."/>
            <person name="Ravi A."/>
            <person name="Getino M."/>
            <person name="Pursley I."/>
            <person name="Horton D.L."/>
            <person name="Alikhan N.F."/>
            <person name="Baker D."/>
            <person name="Gharbi K."/>
            <person name="Hall N."/>
            <person name="Watson M."/>
            <person name="Adriaenssens E.M."/>
            <person name="Foster-Nyarko E."/>
            <person name="Jarju S."/>
            <person name="Secka A."/>
            <person name="Antonio M."/>
            <person name="Oren A."/>
            <person name="Chaudhuri R.R."/>
            <person name="La Ragione R."/>
            <person name="Hildebrand F."/>
            <person name="Pallen M.J."/>
        </authorList>
    </citation>
    <scope>NUCLEOTIDE SEQUENCE</scope>
    <source>
        <strain evidence="6">ChiHjej10B9-743</strain>
    </source>
</reference>
<evidence type="ECO:0000313" key="7">
    <source>
        <dbReference type="Proteomes" id="UP000824133"/>
    </source>
</evidence>
<dbReference type="EMBL" id="DXCP01000048">
    <property type="protein sequence ID" value="HIY80065.1"/>
    <property type="molecule type" value="Genomic_DNA"/>
</dbReference>
<name>A0A9D1ZC97_9ACTN</name>
<feature type="transmembrane region" description="Helical" evidence="5">
    <location>
        <begin position="12"/>
        <end position="33"/>
    </location>
</feature>
<evidence type="ECO:0000256" key="4">
    <source>
        <dbReference type="ARBA" id="ARBA00023136"/>
    </source>
</evidence>
<dbReference type="CDD" id="cd16914">
    <property type="entry name" value="EcfT"/>
    <property type="match status" value="1"/>
</dbReference>
<evidence type="ECO:0000256" key="5">
    <source>
        <dbReference type="SAM" id="Phobius"/>
    </source>
</evidence>
<evidence type="ECO:0000256" key="2">
    <source>
        <dbReference type="ARBA" id="ARBA00022692"/>
    </source>
</evidence>
<evidence type="ECO:0000256" key="1">
    <source>
        <dbReference type="ARBA" id="ARBA00004141"/>
    </source>
</evidence>
<keyword evidence="3 5" id="KW-1133">Transmembrane helix</keyword>
<keyword evidence="2 5" id="KW-0812">Transmembrane</keyword>
<dbReference type="Proteomes" id="UP000824133">
    <property type="component" value="Unassembled WGS sequence"/>
</dbReference>
<organism evidence="6 7">
    <name type="scientific">Candidatus Olsenella excrementavium</name>
    <dbReference type="NCBI Taxonomy" id="2838709"/>
    <lineage>
        <taxon>Bacteria</taxon>
        <taxon>Bacillati</taxon>
        <taxon>Actinomycetota</taxon>
        <taxon>Coriobacteriia</taxon>
        <taxon>Coriobacteriales</taxon>
        <taxon>Atopobiaceae</taxon>
        <taxon>Olsenella</taxon>
    </lineage>
</organism>
<comment type="caution">
    <text evidence="6">The sequence shown here is derived from an EMBL/GenBank/DDBJ whole genome shotgun (WGS) entry which is preliminary data.</text>
</comment>
<dbReference type="AlphaFoldDB" id="A0A9D1ZC97"/>
<evidence type="ECO:0000313" key="6">
    <source>
        <dbReference type="EMBL" id="HIY80065.1"/>
    </source>
</evidence>
<comment type="subcellular location">
    <subcellularLocation>
        <location evidence="1">Membrane</location>
        <topology evidence="1">Multi-pass membrane protein</topology>
    </subcellularLocation>
</comment>
<protein>
    <submittedName>
        <fullName evidence="6">Energy-coupling factor transporter transmembrane protein EcfT</fullName>
    </submittedName>
</protein>
<gene>
    <name evidence="6" type="ORF">IAA42_06500</name>
</gene>
<feature type="transmembrane region" description="Helical" evidence="5">
    <location>
        <begin position="259"/>
        <end position="282"/>
    </location>
</feature>
<feature type="transmembrane region" description="Helical" evidence="5">
    <location>
        <begin position="65"/>
        <end position="87"/>
    </location>
</feature>
<dbReference type="GO" id="GO:0005886">
    <property type="term" value="C:plasma membrane"/>
    <property type="evidence" value="ECO:0007669"/>
    <property type="project" value="UniProtKB-ARBA"/>
</dbReference>
<feature type="transmembrane region" description="Helical" evidence="5">
    <location>
        <begin position="226"/>
        <end position="253"/>
    </location>
</feature>
<accession>A0A9D1ZC97</accession>
<feature type="transmembrane region" description="Helical" evidence="5">
    <location>
        <begin position="99"/>
        <end position="124"/>
    </location>
</feature>